<name>A0A1M7RJU9_9ACTN</name>
<dbReference type="AlphaFoldDB" id="A0A1M7RJU9"/>
<dbReference type="EMBL" id="FRCS01000015">
    <property type="protein sequence ID" value="SHN46431.1"/>
    <property type="molecule type" value="Genomic_DNA"/>
</dbReference>
<keyword evidence="3" id="KW-0804">Transcription</keyword>
<proteinExistence type="predicted"/>
<dbReference type="SUPFAM" id="SSF46785">
    <property type="entry name" value="Winged helix' DNA-binding domain"/>
    <property type="match status" value="1"/>
</dbReference>
<reference evidence="5 6" key="1">
    <citation type="submission" date="2016-11" db="EMBL/GenBank/DDBJ databases">
        <authorList>
            <person name="Jaros S."/>
            <person name="Januszkiewicz K."/>
            <person name="Wedrychowicz H."/>
        </authorList>
    </citation>
    <scope>NUCLEOTIDE SEQUENCE [LARGE SCALE GENOMIC DNA]</scope>
    <source>
        <strain evidence="5 6">DSM 46144</strain>
    </source>
</reference>
<dbReference type="PANTHER" id="PTHR42756">
    <property type="entry name" value="TRANSCRIPTIONAL REGULATOR, MARR"/>
    <property type="match status" value="1"/>
</dbReference>
<dbReference type="PRINTS" id="PR00598">
    <property type="entry name" value="HTHMARR"/>
</dbReference>
<evidence type="ECO:0000259" key="4">
    <source>
        <dbReference type="PROSITE" id="PS50995"/>
    </source>
</evidence>
<evidence type="ECO:0000256" key="3">
    <source>
        <dbReference type="ARBA" id="ARBA00023163"/>
    </source>
</evidence>
<dbReference type="Pfam" id="PF01047">
    <property type="entry name" value="MarR"/>
    <property type="match status" value="1"/>
</dbReference>
<accession>A0A1M7RJU9</accession>
<dbReference type="Proteomes" id="UP000184440">
    <property type="component" value="Unassembled WGS sequence"/>
</dbReference>
<dbReference type="STRING" id="134849.SAMN05443668_115119"/>
<keyword evidence="6" id="KW-1185">Reference proteome</keyword>
<dbReference type="GO" id="GO:0003677">
    <property type="term" value="F:DNA binding"/>
    <property type="evidence" value="ECO:0007669"/>
    <property type="project" value="UniProtKB-KW"/>
</dbReference>
<keyword evidence="2 5" id="KW-0238">DNA-binding</keyword>
<keyword evidence="1" id="KW-0805">Transcription regulation</keyword>
<dbReference type="InterPro" id="IPR036388">
    <property type="entry name" value="WH-like_DNA-bd_sf"/>
</dbReference>
<gene>
    <name evidence="5" type="ORF">SAMN05443668_115119</name>
</gene>
<dbReference type="PROSITE" id="PS01117">
    <property type="entry name" value="HTH_MARR_1"/>
    <property type="match status" value="1"/>
</dbReference>
<dbReference type="SMART" id="SM00347">
    <property type="entry name" value="HTH_MARR"/>
    <property type="match status" value="1"/>
</dbReference>
<feature type="domain" description="HTH marR-type" evidence="4">
    <location>
        <begin position="1"/>
        <end position="142"/>
    </location>
</feature>
<evidence type="ECO:0000256" key="1">
    <source>
        <dbReference type="ARBA" id="ARBA00023015"/>
    </source>
</evidence>
<evidence type="ECO:0000313" key="5">
    <source>
        <dbReference type="EMBL" id="SHN46431.1"/>
    </source>
</evidence>
<sequence length="158" mass="16930">MASQEACAQLLDQLPAIGEIKRQFQRVVPPVGSKNVGAVGAIPTLAILATAGEQRASDLAERLRVDLSVISRQVTALIEAGLVARATDPSDRRVHHLAITDSGLQTLRQHREQMVELISRGLDDWSDQDVVVFAQLLRRFADSVAGAVAPPRPAAVAV</sequence>
<protein>
    <submittedName>
        <fullName evidence="5">DNA-binding transcriptional regulator, MarR family</fullName>
    </submittedName>
</protein>
<dbReference type="OrthoDB" id="3778086at2"/>
<dbReference type="PROSITE" id="PS50995">
    <property type="entry name" value="HTH_MARR_2"/>
    <property type="match status" value="1"/>
</dbReference>
<dbReference type="InterPro" id="IPR036390">
    <property type="entry name" value="WH_DNA-bd_sf"/>
</dbReference>
<dbReference type="GO" id="GO:0003700">
    <property type="term" value="F:DNA-binding transcription factor activity"/>
    <property type="evidence" value="ECO:0007669"/>
    <property type="project" value="InterPro"/>
</dbReference>
<dbReference type="RefSeq" id="WP_073263396.1">
    <property type="nucleotide sequence ID" value="NZ_FRCS01000015.1"/>
</dbReference>
<dbReference type="PANTHER" id="PTHR42756:SF1">
    <property type="entry name" value="TRANSCRIPTIONAL REPRESSOR OF EMRAB OPERON"/>
    <property type="match status" value="1"/>
</dbReference>
<dbReference type="InterPro" id="IPR023187">
    <property type="entry name" value="Tscrpt_reg_MarR-type_CS"/>
</dbReference>
<dbReference type="Gene3D" id="1.10.10.10">
    <property type="entry name" value="Winged helix-like DNA-binding domain superfamily/Winged helix DNA-binding domain"/>
    <property type="match status" value="1"/>
</dbReference>
<evidence type="ECO:0000313" key="6">
    <source>
        <dbReference type="Proteomes" id="UP000184440"/>
    </source>
</evidence>
<dbReference type="InterPro" id="IPR000835">
    <property type="entry name" value="HTH_MarR-typ"/>
</dbReference>
<organism evidence="5 6">
    <name type="scientific">Cryptosporangium aurantiacum</name>
    <dbReference type="NCBI Taxonomy" id="134849"/>
    <lineage>
        <taxon>Bacteria</taxon>
        <taxon>Bacillati</taxon>
        <taxon>Actinomycetota</taxon>
        <taxon>Actinomycetes</taxon>
        <taxon>Cryptosporangiales</taxon>
        <taxon>Cryptosporangiaceae</taxon>
        <taxon>Cryptosporangium</taxon>
    </lineage>
</organism>
<evidence type="ECO:0000256" key="2">
    <source>
        <dbReference type="ARBA" id="ARBA00023125"/>
    </source>
</evidence>